<keyword evidence="3" id="KW-0328">Glycosyltransferase</keyword>
<dbReference type="GO" id="GO:0016757">
    <property type="term" value="F:glycosyltransferase activity"/>
    <property type="evidence" value="ECO:0007669"/>
    <property type="project" value="UniProtKB-KW"/>
</dbReference>
<dbReference type="Pfam" id="PF00535">
    <property type="entry name" value="Glycos_transf_2"/>
    <property type="match status" value="1"/>
</dbReference>
<keyword evidence="4" id="KW-0808">Transferase</keyword>
<protein>
    <submittedName>
        <fullName evidence="6">Glycosyltransferase family 2 protein</fullName>
    </submittedName>
</protein>
<dbReference type="RefSeq" id="WP_190828810.1">
    <property type="nucleotide sequence ID" value="NZ_CAWPPI010000050.1"/>
</dbReference>
<evidence type="ECO:0000256" key="4">
    <source>
        <dbReference type="ARBA" id="ARBA00022679"/>
    </source>
</evidence>
<dbReference type="InterPro" id="IPR029044">
    <property type="entry name" value="Nucleotide-diphossugar_trans"/>
</dbReference>
<dbReference type="Proteomes" id="UP000629098">
    <property type="component" value="Unassembled WGS sequence"/>
</dbReference>
<evidence type="ECO:0000256" key="3">
    <source>
        <dbReference type="ARBA" id="ARBA00022676"/>
    </source>
</evidence>
<comment type="similarity">
    <text evidence="2">Belongs to the glycosyltransferase 2 family.</text>
</comment>
<accession>A0A8J7C5M2</accession>
<evidence type="ECO:0000313" key="6">
    <source>
        <dbReference type="EMBL" id="MBD2773264.1"/>
    </source>
</evidence>
<proteinExistence type="inferred from homology"/>
<dbReference type="SUPFAM" id="SSF53448">
    <property type="entry name" value="Nucleotide-diphospho-sugar transferases"/>
    <property type="match status" value="1"/>
</dbReference>
<sequence>MQTLHLAVIMTCHNRRAKTLTCLEALYKQELPSDVESQVYLVDDGSTDGTKEAVRACYPAVKVLLGNGNLFWNGGMRLAFASAIKSDYDYYLWLNDDTLLYPNALNTLLKTSRLLIDQGYERAIVIGSTQDPETGVFTYGGMVRKSRWHPLQFAPLEPSEEAKPCLTMNGNCVLIPRSVVKAVSNLDEAFTHSIGDIDYGLRSQQQGCSVWVAPGYAGTCKHNVMGVRAWAEPNITLRERWNQVNQPKGLPIKEWKMFAYRYAGLLWPIYWLLPYTRLFWKATFKKINSQQA</sequence>
<keyword evidence="7" id="KW-1185">Reference proteome</keyword>
<comment type="pathway">
    <text evidence="1">Cell wall biogenesis; cell wall polysaccharide biosynthesis.</text>
</comment>
<organism evidence="6 7">
    <name type="scientific">Iningainema tapete BLCC-T55</name>
    <dbReference type="NCBI Taxonomy" id="2748662"/>
    <lineage>
        <taxon>Bacteria</taxon>
        <taxon>Bacillati</taxon>
        <taxon>Cyanobacteriota</taxon>
        <taxon>Cyanophyceae</taxon>
        <taxon>Nostocales</taxon>
        <taxon>Scytonemataceae</taxon>
        <taxon>Iningainema tapete</taxon>
    </lineage>
</organism>
<evidence type="ECO:0000313" key="7">
    <source>
        <dbReference type="Proteomes" id="UP000629098"/>
    </source>
</evidence>
<name>A0A8J7C5M2_9CYAN</name>
<feature type="domain" description="Glycosyltransferase 2-like" evidence="5">
    <location>
        <begin position="8"/>
        <end position="180"/>
    </location>
</feature>
<dbReference type="EMBL" id="JACXAE010000050">
    <property type="protein sequence ID" value="MBD2773264.1"/>
    <property type="molecule type" value="Genomic_DNA"/>
</dbReference>
<comment type="caution">
    <text evidence="6">The sequence shown here is derived from an EMBL/GenBank/DDBJ whole genome shotgun (WGS) entry which is preliminary data.</text>
</comment>
<gene>
    <name evidence="6" type="ORF">ICL16_14595</name>
</gene>
<evidence type="ECO:0000256" key="1">
    <source>
        <dbReference type="ARBA" id="ARBA00004776"/>
    </source>
</evidence>
<dbReference type="InterPro" id="IPR001173">
    <property type="entry name" value="Glyco_trans_2-like"/>
</dbReference>
<dbReference type="AlphaFoldDB" id="A0A8J7C5M2"/>
<dbReference type="Gene3D" id="3.90.550.10">
    <property type="entry name" value="Spore Coat Polysaccharide Biosynthesis Protein SpsA, Chain A"/>
    <property type="match status" value="1"/>
</dbReference>
<dbReference type="PANTHER" id="PTHR43179">
    <property type="entry name" value="RHAMNOSYLTRANSFERASE WBBL"/>
    <property type="match status" value="1"/>
</dbReference>
<evidence type="ECO:0000259" key="5">
    <source>
        <dbReference type="Pfam" id="PF00535"/>
    </source>
</evidence>
<reference evidence="6" key="1">
    <citation type="submission" date="2020-09" db="EMBL/GenBank/DDBJ databases">
        <title>Iningainema tapete sp. nov. (Scytonemataceae, Cyanobacteria) from greenhouses in central Florida (USA) produces two types of nodularin with biosynthetic potential for microcystin-LR and anabaenopeptins.</title>
        <authorList>
            <person name="Berthold D.E."/>
            <person name="Lefler F.W."/>
            <person name="Huang I.-S."/>
            <person name="Abdulla H."/>
            <person name="Zimba P.V."/>
            <person name="Laughinghouse H.D. IV."/>
        </authorList>
    </citation>
    <scope>NUCLEOTIDE SEQUENCE</scope>
    <source>
        <strain evidence="6">BLCCT55</strain>
    </source>
</reference>
<evidence type="ECO:0000256" key="2">
    <source>
        <dbReference type="ARBA" id="ARBA00006739"/>
    </source>
</evidence>
<dbReference type="PANTHER" id="PTHR43179:SF12">
    <property type="entry name" value="GALACTOFURANOSYLTRANSFERASE GLFT2"/>
    <property type="match status" value="1"/>
</dbReference>